<dbReference type="PANTHER" id="PTHR11923:SF110">
    <property type="entry name" value="SCAVENGER RECEPTOR CLASS B MEMBER 1"/>
    <property type="match status" value="1"/>
</dbReference>
<evidence type="ECO:0000256" key="11">
    <source>
        <dbReference type="ARBA" id="ARBA00040821"/>
    </source>
</evidence>
<dbReference type="GO" id="GO:0005044">
    <property type="term" value="F:scavenger receptor activity"/>
    <property type="evidence" value="ECO:0007669"/>
    <property type="project" value="TreeGrafter"/>
</dbReference>
<evidence type="ECO:0000256" key="10">
    <source>
        <dbReference type="ARBA" id="ARBA00023180"/>
    </source>
</evidence>
<keyword evidence="15" id="KW-1185">Reference proteome</keyword>
<evidence type="ECO:0000313" key="14">
    <source>
        <dbReference type="EMBL" id="CAD7244692.1"/>
    </source>
</evidence>
<comment type="subcellular location">
    <subcellularLocation>
        <location evidence="2">Cell membrane</location>
        <topology evidence="2">Multi-pass membrane protein</topology>
    </subcellularLocation>
    <subcellularLocation>
        <location evidence="1">Membrane</location>
        <location evidence="1">Caveola</location>
        <topology evidence="1">Multi-pass membrane protein</topology>
    </subcellularLocation>
</comment>
<keyword evidence="9" id="KW-0675">Receptor</keyword>
<accession>A0A7R8XEB4</accession>
<comment type="similarity">
    <text evidence="3">Belongs to the CD36 family.</text>
</comment>
<sequence length="524" mass="58933">MKKKIVCASCVGAMGLLLLTGGLLVVIFFSDLVTKVIHRELAFRNGSESFENWRAPPVEPVNSVYFFNVTNGEAVMANGSMPILQEVGPYVYRQTLEKYVVSWHNNNTLTYQPGSNMSFAPELSSGSEDDVIVSLNVPMMSAVYRMQHGSRIMRLALSSMFTKILKVKPLMNYTVRDLIWGYEDPLIKLAKDIMPPGESPDLEKFGYFVTRLGRQKVNMTVYTGVDNIYKRATYDNVNGARDIPFWREEGSCKAFRGTDGSVFSPDFTQSDTVWIYLSDMCRSLPLVFEKEIEREGVSTFRFTPPESAFGDPDTYPENRCYCLTSPKCPPKGVFNISVCQFGSPVMLSWPHFYMGDPRLREVVKGLSPDKEKHQFYFDINPKLGVAMQVMARFQINLATVGLWDIEPTRYMPNITFPVLWMQTGIQKLPDHLLDVVHQAVHTPEIAEAAMSYGLFILGAVLIFAMGAYVIKRKLTIWKKTRAVSPTKAEMNGKSETNGHSTDLPETIVKNGKKVAENGSKDVAV</sequence>
<keyword evidence="4" id="KW-1003">Cell membrane</keyword>
<keyword evidence="6 13" id="KW-1133">Transmembrane helix</keyword>
<dbReference type="Pfam" id="PF01130">
    <property type="entry name" value="CD36"/>
    <property type="match status" value="1"/>
</dbReference>
<dbReference type="Proteomes" id="UP000677054">
    <property type="component" value="Unassembled WGS sequence"/>
</dbReference>
<evidence type="ECO:0000256" key="1">
    <source>
        <dbReference type="ARBA" id="ARBA00004189"/>
    </source>
</evidence>
<dbReference type="OrthoDB" id="18585at2759"/>
<evidence type="ECO:0000256" key="5">
    <source>
        <dbReference type="ARBA" id="ARBA00022692"/>
    </source>
</evidence>
<dbReference type="GO" id="GO:0005901">
    <property type="term" value="C:caveola"/>
    <property type="evidence" value="ECO:0007669"/>
    <property type="project" value="UniProtKB-SubCell"/>
</dbReference>
<name>A0A7R8XEB4_9CRUS</name>
<dbReference type="PRINTS" id="PR01609">
    <property type="entry name" value="CD36FAMILY"/>
</dbReference>
<dbReference type="EMBL" id="CAJPEV010000686">
    <property type="protein sequence ID" value="CAG0887642.1"/>
    <property type="molecule type" value="Genomic_DNA"/>
</dbReference>
<evidence type="ECO:0000256" key="9">
    <source>
        <dbReference type="ARBA" id="ARBA00023170"/>
    </source>
</evidence>
<organism evidence="14">
    <name type="scientific">Darwinula stevensoni</name>
    <dbReference type="NCBI Taxonomy" id="69355"/>
    <lineage>
        <taxon>Eukaryota</taxon>
        <taxon>Metazoa</taxon>
        <taxon>Ecdysozoa</taxon>
        <taxon>Arthropoda</taxon>
        <taxon>Crustacea</taxon>
        <taxon>Oligostraca</taxon>
        <taxon>Ostracoda</taxon>
        <taxon>Podocopa</taxon>
        <taxon>Podocopida</taxon>
        <taxon>Darwinulocopina</taxon>
        <taxon>Darwinuloidea</taxon>
        <taxon>Darwinulidae</taxon>
        <taxon>Darwinula</taxon>
    </lineage>
</organism>
<evidence type="ECO:0000256" key="8">
    <source>
        <dbReference type="ARBA" id="ARBA00023157"/>
    </source>
</evidence>
<evidence type="ECO:0000313" key="15">
    <source>
        <dbReference type="Proteomes" id="UP000677054"/>
    </source>
</evidence>
<dbReference type="PANTHER" id="PTHR11923">
    <property type="entry name" value="SCAVENGER RECEPTOR CLASS B TYPE-1 SR-B1"/>
    <property type="match status" value="1"/>
</dbReference>
<evidence type="ECO:0000256" key="7">
    <source>
        <dbReference type="ARBA" id="ARBA00023136"/>
    </source>
</evidence>
<reference evidence="14" key="1">
    <citation type="submission" date="2020-11" db="EMBL/GenBank/DDBJ databases">
        <authorList>
            <person name="Tran Van P."/>
        </authorList>
    </citation>
    <scope>NUCLEOTIDE SEQUENCE</scope>
</reference>
<keyword evidence="7 13" id="KW-0472">Membrane</keyword>
<evidence type="ECO:0000256" key="12">
    <source>
        <dbReference type="ARBA" id="ARBA00042244"/>
    </source>
</evidence>
<evidence type="ECO:0000256" key="2">
    <source>
        <dbReference type="ARBA" id="ARBA00004651"/>
    </source>
</evidence>
<evidence type="ECO:0000256" key="6">
    <source>
        <dbReference type="ARBA" id="ARBA00022989"/>
    </source>
</evidence>
<protein>
    <recommendedName>
        <fullName evidence="11">Scavenger receptor class B member 1</fullName>
    </recommendedName>
    <alternativeName>
        <fullName evidence="12">SR-BI</fullName>
    </alternativeName>
</protein>
<dbReference type="InterPro" id="IPR002159">
    <property type="entry name" value="CD36_fam"/>
</dbReference>
<proteinExistence type="inferred from homology"/>
<dbReference type="AlphaFoldDB" id="A0A7R8XEB4"/>
<dbReference type="EMBL" id="LR900203">
    <property type="protein sequence ID" value="CAD7244692.1"/>
    <property type="molecule type" value="Genomic_DNA"/>
</dbReference>
<keyword evidence="10" id="KW-0325">Glycoprotein</keyword>
<dbReference type="GO" id="GO:0005737">
    <property type="term" value="C:cytoplasm"/>
    <property type="evidence" value="ECO:0007669"/>
    <property type="project" value="TreeGrafter"/>
</dbReference>
<feature type="transmembrane region" description="Helical" evidence="13">
    <location>
        <begin position="5"/>
        <end position="29"/>
    </location>
</feature>
<gene>
    <name evidence="14" type="ORF">DSTB1V02_LOCUS4579</name>
</gene>
<evidence type="ECO:0000256" key="13">
    <source>
        <dbReference type="SAM" id="Phobius"/>
    </source>
</evidence>
<evidence type="ECO:0000256" key="3">
    <source>
        <dbReference type="ARBA" id="ARBA00010532"/>
    </source>
</evidence>
<feature type="transmembrane region" description="Helical" evidence="13">
    <location>
        <begin position="449"/>
        <end position="470"/>
    </location>
</feature>
<evidence type="ECO:0000256" key="4">
    <source>
        <dbReference type="ARBA" id="ARBA00022475"/>
    </source>
</evidence>
<keyword evidence="8" id="KW-1015">Disulfide bond</keyword>
<keyword evidence="5 13" id="KW-0812">Transmembrane</keyword>